<reference evidence="4 5" key="1">
    <citation type="submission" date="2023-07" db="EMBL/GenBank/DDBJ databases">
        <title>Closed genome sequence of Methanimicrococcus sp. Es2.</title>
        <authorList>
            <person name="Protasov E."/>
            <person name="Platt K."/>
            <person name="Reeh H."/>
            <person name="Poehlein A."/>
            <person name="Daniel R."/>
            <person name="Brune A."/>
        </authorList>
    </citation>
    <scope>NUCLEOTIDE SEQUENCE [LARGE SCALE GENOMIC DNA]</scope>
    <source>
        <strain evidence="4 5">Es2</strain>
    </source>
</reference>
<dbReference type="NCBIfam" id="TIGR02543">
    <property type="entry name" value="List_Bact_rpt"/>
    <property type="match status" value="1"/>
</dbReference>
<evidence type="ECO:0000256" key="3">
    <source>
        <dbReference type="SAM" id="Phobius"/>
    </source>
</evidence>
<dbReference type="GeneID" id="85197996"/>
<evidence type="ECO:0000256" key="2">
    <source>
        <dbReference type="SAM" id="MobiDB-lite"/>
    </source>
</evidence>
<dbReference type="Pfam" id="PF09479">
    <property type="entry name" value="Flg_new"/>
    <property type="match status" value="1"/>
</dbReference>
<evidence type="ECO:0000313" key="5">
    <source>
        <dbReference type="Proteomes" id="UP001302662"/>
    </source>
</evidence>
<comment type="subcellular location">
    <subcellularLocation>
        <location evidence="1">Cell envelope</location>
    </subcellularLocation>
</comment>
<feature type="transmembrane region" description="Helical" evidence="3">
    <location>
        <begin position="136"/>
        <end position="155"/>
    </location>
</feature>
<accession>A0AA96VBU2</accession>
<dbReference type="InterPro" id="IPR013378">
    <property type="entry name" value="InlB-like_B-rpt"/>
</dbReference>
<dbReference type="AlphaFoldDB" id="A0AA96VBU2"/>
<feature type="compositionally biased region" description="Polar residues" evidence="2">
    <location>
        <begin position="108"/>
        <end position="127"/>
    </location>
</feature>
<keyword evidence="3" id="KW-0812">Transmembrane</keyword>
<feature type="region of interest" description="Disordered" evidence="2">
    <location>
        <begin position="103"/>
        <end position="127"/>
    </location>
</feature>
<evidence type="ECO:0000313" key="4">
    <source>
        <dbReference type="EMBL" id="WNY29305.1"/>
    </source>
</evidence>
<dbReference type="Proteomes" id="UP001302662">
    <property type="component" value="Chromosome"/>
</dbReference>
<dbReference type="KEGG" id="mees:MmiEs2_15310"/>
<evidence type="ECO:0000256" key="1">
    <source>
        <dbReference type="ARBA" id="ARBA00004196"/>
    </source>
</evidence>
<keyword evidence="3" id="KW-0472">Membrane</keyword>
<gene>
    <name evidence="4" type="ORF">MmiEs2_15310</name>
</gene>
<keyword evidence="5" id="KW-1185">Reference proteome</keyword>
<organism evidence="4 5">
    <name type="scientific">Methanimicrococcus stummii</name>
    <dbReference type="NCBI Taxonomy" id="3028294"/>
    <lineage>
        <taxon>Archaea</taxon>
        <taxon>Methanobacteriati</taxon>
        <taxon>Methanobacteriota</taxon>
        <taxon>Stenosarchaea group</taxon>
        <taxon>Methanomicrobia</taxon>
        <taxon>Methanosarcinales</taxon>
        <taxon>Methanosarcinaceae</taxon>
        <taxon>Methanimicrococcus</taxon>
    </lineage>
</organism>
<dbReference type="Gene3D" id="2.60.40.4270">
    <property type="entry name" value="Listeria-Bacteroides repeat domain"/>
    <property type="match status" value="1"/>
</dbReference>
<proteinExistence type="predicted"/>
<dbReference type="InterPro" id="IPR042229">
    <property type="entry name" value="Listeria/Bacterioides_rpt_sf"/>
</dbReference>
<keyword evidence="3" id="KW-1133">Transmembrane helix</keyword>
<sequence>MSKIFKQIFALFIIFLILFSLVGTAAALPRNFIVVFMFDEENYYKKSVPRFTVMAEIETPARDGYTFGGWYTDRACTQAYDFSQPVNNAFYLYAKWVPEGAPDPSPDTAYSQSTIPDGETDGNTPSGYTSPISSNMLAVLLAAGLVICFGGSYLLSRRK</sequence>
<name>A0AA96VBU2_9EURY</name>
<protein>
    <submittedName>
        <fullName evidence="4">Uncharacterized protein</fullName>
    </submittedName>
</protein>
<dbReference type="RefSeq" id="WP_316559289.1">
    <property type="nucleotide sequence ID" value="NZ_CP131062.1"/>
</dbReference>
<dbReference type="EMBL" id="CP131062">
    <property type="protein sequence ID" value="WNY29305.1"/>
    <property type="molecule type" value="Genomic_DNA"/>
</dbReference>